<accession>A0AAV9JRP4</accession>
<protein>
    <recommendedName>
        <fullName evidence="4">HAUS augmin-like complex subunit 3 N-terminal domain-containing protein</fullName>
    </recommendedName>
</protein>
<proteinExistence type="predicted"/>
<keyword evidence="3" id="KW-1185">Reference proteome</keyword>
<evidence type="ECO:0008006" key="4">
    <source>
        <dbReference type="Google" id="ProtNLM"/>
    </source>
</evidence>
<dbReference type="AlphaFoldDB" id="A0AAV9JRP4"/>
<organism evidence="2 3">
    <name type="scientific">Oleoguttula mirabilis</name>
    <dbReference type="NCBI Taxonomy" id="1507867"/>
    <lineage>
        <taxon>Eukaryota</taxon>
        <taxon>Fungi</taxon>
        <taxon>Dikarya</taxon>
        <taxon>Ascomycota</taxon>
        <taxon>Pezizomycotina</taxon>
        <taxon>Dothideomycetes</taxon>
        <taxon>Dothideomycetidae</taxon>
        <taxon>Mycosphaerellales</taxon>
        <taxon>Teratosphaeriaceae</taxon>
        <taxon>Oleoguttula</taxon>
    </lineage>
</organism>
<evidence type="ECO:0000313" key="3">
    <source>
        <dbReference type="Proteomes" id="UP001324427"/>
    </source>
</evidence>
<comment type="caution">
    <text evidence="2">The sequence shown here is derived from an EMBL/GenBank/DDBJ whole genome shotgun (WGS) entry which is preliminary data.</text>
</comment>
<dbReference type="Proteomes" id="UP001324427">
    <property type="component" value="Unassembled WGS sequence"/>
</dbReference>
<evidence type="ECO:0000256" key="1">
    <source>
        <dbReference type="SAM" id="MobiDB-lite"/>
    </source>
</evidence>
<feature type="region of interest" description="Disordered" evidence="1">
    <location>
        <begin position="236"/>
        <end position="257"/>
    </location>
</feature>
<feature type="region of interest" description="Disordered" evidence="1">
    <location>
        <begin position="115"/>
        <end position="142"/>
    </location>
</feature>
<gene>
    <name evidence="2" type="ORF">LTR36_010019</name>
</gene>
<dbReference type="EMBL" id="JAVFHQ010000008">
    <property type="protein sequence ID" value="KAK4548150.1"/>
    <property type="molecule type" value="Genomic_DNA"/>
</dbReference>
<feature type="compositionally biased region" description="Low complexity" evidence="1">
    <location>
        <begin position="124"/>
        <end position="135"/>
    </location>
</feature>
<feature type="compositionally biased region" description="Polar residues" evidence="1">
    <location>
        <begin position="242"/>
        <end position="257"/>
    </location>
</feature>
<reference evidence="2 3" key="1">
    <citation type="submission" date="2021-11" db="EMBL/GenBank/DDBJ databases">
        <title>Black yeast isolated from Biological Soil Crust.</title>
        <authorList>
            <person name="Kurbessoian T."/>
        </authorList>
    </citation>
    <scope>NUCLEOTIDE SEQUENCE [LARGE SCALE GENOMIC DNA]</scope>
    <source>
        <strain evidence="2 3">CCFEE 5522</strain>
    </source>
</reference>
<evidence type="ECO:0000313" key="2">
    <source>
        <dbReference type="EMBL" id="KAK4548150.1"/>
    </source>
</evidence>
<name>A0AAV9JRP4_9PEZI</name>
<sequence length="502" mass="55519">MVASPDLQHLLRVLKERDVSLAQDDVAWAFGNTTRHEIEPWIQEHLSPASLLTKEELIFYEKQAQYAAKDPNATSSGRPLSDNDFEAAIASLEASSAAIAKQCQLMEAQKDALQTFKSRHGSEQGADQARAQRQKQLAREKSQLDFETEELTDVLRSRLRESSKQADAAVSALSGSVEKVFEKDDRLLDGLQKLLPKLADVGASAEVEVEVERLCQALIALTSQVIRSRIDDAYRSAAGPRQSPQNGHDSSSEKQQVSLRAELEELSGEIDSLATMAVDSQYRQPIMRELKNSKTDSESDKARWGDYVLATLQYLTARVEELDDHYHDLHAHYRALRNVTAALDGVVASPTPSKAQPSLRSPATPMARGLKPLRLVQANLSEDPTSQLLRHFDIRTADPNDTSKLATTLERAIHERQDRLGELGGGTERTLSDQLGQTMRKADRDVEDLLGAVYAHSPYGTVRLVDAGIQAALEGLEEKTQDLGQQMRSLDIDGLAKKARVR</sequence>